<organism evidence="1 2">
    <name type="scientific">Pangasianodon gigas</name>
    <name type="common">Mekong giant catfish</name>
    <name type="synonym">Pangasius gigas</name>
    <dbReference type="NCBI Taxonomy" id="30993"/>
    <lineage>
        <taxon>Eukaryota</taxon>
        <taxon>Metazoa</taxon>
        <taxon>Chordata</taxon>
        <taxon>Craniata</taxon>
        <taxon>Vertebrata</taxon>
        <taxon>Euteleostomi</taxon>
        <taxon>Actinopterygii</taxon>
        <taxon>Neopterygii</taxon>
        <taxon>Teleostei</taxon>
        <taxon>Ostariophysi</taxon>
        <taxon>Siluriformes</taxon>
        <taxon>Pangasiidae</taxon>
        <taxon>Pangasianodon</taxon>
    </lineage>
</organism>
<reference evidence="1 2" key="1">
    <citation type="journal article" date="2022" name="bioRxiv">
        <title>An ancient truncated duplication of the anti-Mullerian hormone receptor type 2 gene is a potential conserved master sex determinant in the Pangasiidae catfish family.</title>
        <authorList>
            <person name="Wen M."/>
            <person name="Pan Q."/>
            <person name="Jouanno E."/>
            <person name="Montfort J."/>
            <person name="Zahm M."/>
            <person name="Cabau C."/>
            <person name="Klopp C."/>
            <person name="Iampietro C."/>
            <person name="Roques C."/>
            <person name="Bouchez O."/>
            <person name="Castinel A."/>
            <person name="Donnadieu C."/>
            <person name="Parrinello H."/>
            <person name="Poncet C."/>
            <person name="Belmonte E."/>
            <person name="Gautier V."/>
            <person name="Avarre J.-C."/>
            <person name="Dugue R."/>
            <person name="Gustiano R."/>
            <person name="Ha T.T.T."/>
            <person name="Campet M."/>
            <person name="Sriphairoj K."/>
            <person name="Ribolli J."/>
            <person name="de Almeida F.L."/>
            <person name="Desvignes T."/>
            <person name="Postlethwait J.H."/>
            <person name="Bucao C.F."/>
            <person name="Robinson-Rechavi M."/>
            <person name="Bobe J."/>
            <person name="Herpin A."/>
            <person name="Guiguen Y."/>
        </authorList>
    </citation>
    <scope>NUCLEOTIDE SEQUENCE [LARGE SCALE GENOMIC DNA]</scope>
    <source>
        <strain evidence="1">YG-Dec2019</strain>
    </source>
</reference>
<evidence type="ECO:0000313" key="2">
    <source>
        <dbReference type="Proteomes" id="UP000829447"/>
    </source>
</evidence>
<feature type="non-terminal residue" evidence="1">
    <location>
        <position position="1"/>
    </location>
</feature>
<keyword evidence="2" id="KW-1185">Reference proteome</keyword>
<protein>
    <submittedName>
        <fullName evidence="1">Uncharacterized protein</fullName>
    </submittedName>
</protein>
<comment type="caution">
    <text evidence="1">The sequence shown here is derived from an EMBL/GenBank/DDBJ whole genome shotgun (WGS) entry which is preliminary data.</text>
</comment>
<proteinExistence type="predicted"/>
<gene>
    <name evidence="1" type="ORF">PGIGA_G00061690</name>
</gene>
<dbReference type="Proteomes" id="UP000829447">
    <property type="component" value="Linkage Group LG15"/>
</dbReference>
<sequence length="484" mass="53592">QKIRFRYASRILTFDSKSRLRDPTQRADTFANDTSPQLGNMATLMWCMRGVCTILKPTLTLRTSNRYVRTVRRRPPTTSSSSSVVEDSINLKSGVKTEHPACSPSALESMLQTNHRNVCQKHGDKTRKVSESHPEKTTSKQASRALSSRPPCFHQVGSLRYEKAQPDDKRVSRLVNLARSKKLREQQGKILLEGRRLISDALDAGASPLTVFFSAVERLQELPVSKLTQASLVKVKLEDVRIWPDLDTAVDMIAIFKRPEVSQMAFSEEKCGKALPLTLICDNVRDPGNLGATLRCAAAAGCHSVLLSTGCVDVWEPKVLRAAMGAHFHLPIIPSLSWSDIQSHLPPTTTVHVADNSSSFMTELELSGTLQRQKKAGDYGWVSSRHISRKVYYEDEDEEDKVGGSRQAGPVLETQPYHMSWTGSHTAIVIGGETHGLSQEALQLAEETRGRRLLIPMVRGVDSLNAAMAASVLLFEGRRQLSAK</sequence>
<accession>A0ACC5X670</accession>
<name>A0ACC5X670_PANGG</name>
<dbReference type="EMBL" id="CM040468">
    <property type="protein sequence ID" value="MCI4386365.1"/>
    <property type="molecule type" value="Genomic_DNA"/>
</dbReference>
<evidence type="ECO:0000313" key="1">
    <source>
        <dbReference type="EMBL" id="MCI4386365.1"/>
    </source>
</evidence>